<proteinExistence type="predicted"/>
<dbReference type="AlphaFoldDB" id="A0AAV1UKK7"/>
<evidence type="ECO:0000256" key="1">
    <source>
        <dbReference type="SAM" id="MobiDB-lite"/>
    </source>
</evidence>
<reference evidence="2" key="1">
    <citation type="submission" date="2024-01" db="EMBL/GenBank/DDBJ databases">
        <authorList>
            <person name="Webb A."/>
        </authorList>
    </citation>
    <scope>NUCLEOTIDE SEQUENCE</scope>
    <source>
        <strain evidence="2">Pm1</strain>
    </source>
</reference>
<feature type="region of interest" description="Disordered" evidence="1">
    <location>
        <begin position="1"/>
        <end position="54"/>
    </location>
</feature>
<comment type="caution">
    <text evidence="2">The sequence shown here is derived from an EMBL/GenBank/DDBJ whole genome shotgun (WGS) entry which is preliminary data.</text>
</comment>
<gene>
    <name evidence="2" type="ORF">PM001_LOCUS19110</name>
</gene>
<name>A0AAV1UKK7_9STRA</name>
<organism evidence="2 3">
    <name type="scientific">Peronospora matthiolae</name>
    <dbReference type="NCBI Taxonomy" id="2874970"/>
    <lineage>
        <taxon>Eukaryota</taxon>
        <taxon>Sar</taxon>
        <taxon>Stramenopiles</taxon>
        <taxon>Oomycota</taxon>
        <taxon>Peronosporomycetes</taxon>
        <taxon>Peronosporales</taxon>
        <taxon>Peronosporaceae</taxon>
        <taxon>Peronospora</taxon>
    </lineage>
</organism>
<accession>A0AAV1UKK7</accession>
<dbReference type="EMBL" id="CAKLBY020000197">
    <property type="protein sequence ID" value="CAK7933960.1"/>
    <property type="molecule type" value="Genomic_DNA"/>
</dbReference>
<sequence>MTTMSVSSDEEPTSVDDEKSKRLLRAAKTSSTEERTSDVIKSEEGIEERAPDEQQLTSERVLAEVGHIPHNKSPVVSTAVDDDLVAHAQEFWYGLSEPDMLALIKIFVKRTKKNLDENLSLFDTLSAIYGDINVAKMFVAAKYLDDYRGRAAKKLLDEKLKGIMDRHCSVDRFIDVYDIKGDDMFTSSLWKVTLLKDFIEILNADKARYVTLADALVTAYGGEKGLMRVLLKRDNDVEARHVLDEIAKRWYRKNLSVIGTMRLLELSEVDNAFDNKCAHYVEGLFKQCREKGDWEDDFIYSDTRIYELTGEEYVDEFMAVLNSEKETVDYVEALVDFYDHKTLAVMISKAQSFAEGDAEMTARIDKATSMVFQDVSEGKRGPAGSNQG</sequence>
<dbReference type="Proteomes" id="UP001162060">
    <property type="component" value="Unassembled WGS sequence"/>
</dbReference>
<evidence type="ECO:0000313" key="3">
    <source>
        <dbReference type="Proteomes" id="UP001162060"/>
    </source>
</evidence>
<feature type="compositionally biased region" description="Basic and acidic residues" evidence="1">
    <location>
        <begin position="31"/>
        <end position="52"/>
    </location>
</feature>
<evidence type="ECO:0000313" key="2">
    <source>
        <dbReference type="EMBL" id="CAK7933960.1"/>
    </source>
</evidence>
<protein>
    <submittedName>
        <fullName evidence="2">Uncharacterized protein</fullName>
    </submittedName>
</protein>